<dbReference type="AlphaFoldDB" id="E4RTP5"/>
<evidence type="ECO:0000256" key="2">
    <source>
        <dbReference type="ARBA" id="ARBA00022829"/>
    </source>
</evidence>
<dbReference type="Proteomes" id="UP000007435">
    <property type="component" value="Chromosome"/>
</dbReference>
<dbReference type="PANTHER" id="PTHR33375:SF1">
    <property type="entry name" value="CHROMOSOME-PARTITIONING PROTEIN PARB-RELATED"/>
    <property type="match status" value="1"/>
</dbReference>
<keyword evidence="2" id="KW-0159">Chromosome partition</keyword>
<dbReference type="RefSeq" id="WP_013408815.1">
    <property type="nucleotide sequence ID" value="NC_014655.1"/>
</dbReference>
<dbReference type="Pfam" id="PF17762">
    <property type="entry name" value="HTH_ParB"/>
    <property type="match status" value="1"/>
</dbReference>
<dbReference type="Pfam" id="PF23552">
    <property type="entry name" value="ParB_C"/>
    <property type="match status" value="1"/>
</dbReference>
<evidence type="ECO:0000313" key="6">
    <source>
        <dbReference type="Proteomes" id="UP000007435"/>
    </source>
</evidence>
<dbReference type="GO" id="GO:0003677">
    <property type="term" value="F:DNA binding"/>
    <property type="evidence" value="ECO:0007669"/>
    <property type="project" value="UniProtKB-KW"/>
</dbReference>
<dbReference type="InterPro" id="IPR003115">
    <property type="entry name" value="ParB_N"/>
</dbReference>
<keyword evidence="3" id="KW-0238">DNA-binding</keyword>
<comment type="similarity">
    <text evidence="1">Belongs to the ParB family.</text>
</comment>
<dbReference type="EMBL" id="CP002305">
    <property type="protein sequence ID" value="ADQ17769.1"/>
    <property type="molecule type" value="Genomic_DNA"/>
</dbReference>
<sequence length="284" mass="32115">MENKGKGLNSLLGDSDLVVKRKVAAFVGVKEVEVDRIVVGSSQPRKSFDESALRELADSIKLQGLIQPITVRETSEGKLEIISGERRFRASKLAGLTRIPAYIREVDDQRSLEMALIENIQRENLNPIEIALSYRRMMEELGFRQEDLGQRVGKSRSNITNFLRLLQLPTEIQTGLVLGVVTVGQVRPLIPVNDPSLQMDIYQKILEDNLSAREVEALVKRGNAFEAQANELEMHREDMRIEEMTLKGKTKVPIKIKVQDINKGQVTIRFSNADDLEKILQKLK</sequence>
<dbReference type="SUPFAM" id="SSF110849">
    <property type="entry name" value="ParB/Sulfiredoxin"/>
    <property type="match status" value="1"/>
</dbReference>
<dbReference type="NCBIfam" id="TIGR00180">
    <property type="entry name" value="parB_part"/>
    <property type="match status" value="1"/>
</dbReference>
<dbReference type="InterPro" id="IPR004437">
    <property type="entry name" value="ParB/RepB/Spo0J"/>
</dbReference>
<feature type="domain" description="ParB-like N-terminal" evidence="4">
    <location>
        <begin position="30"/>
        <end position="120"/>
    </location>
</feature>
<gene>
    <name evidence="5" type="ordered locus">Lbys_2073</name>
</gene>
<protein>
    <submittedName>
        <fullName evidence="5">ParB-like partition protein</fullName>
    </submittedName>
</protein>
<dbReference type="HOGENOM" id="CLU_023853_0_0_10"/>
<organism evidence="5 6">
    <name type="scientific">Leadbetterella byssophila (strain DSM 17132 / JCM 16389 / KACC 11308 / NBRC 106382 / 4M15)</name>
    <dbReference type="NCBI Taxonomy" id="649349"/>
    <lineage>
        <taxon>Bacteria</taxon>
        <taxon>Pseudomonadati</taxon>
        <taxon>Bacteroidota</taxon>
        <taxon>Cytophagia</taxon>
        <taxon>Cytophagales</taxon>
        <taxon>Leadbetterellaceae</taxon>
        <taxon>Leadbetterella</taxon>
    </lineage>
</organism>
<dbReference type="eggNOG" id="COG1475">
    <property type="taxonomic scope" value="Bacteria"/>
</dbReference>
<dbReference type="FunFam" id="3.90.1530.30:FF:000001">
    <property type="entry name" value="Chromosome partitioning protein ParB"/>
    <property type="match status" value="1"/>
</dbReference>
<dbReference type="InterPro" id="IPR050336">
    <property type="entry name" value="Chromosome_partition/occlusion"/>
</dbReference>
<evidence type="ECO:0000256" key="3">
    <source>
        <dbReference type="ARBA" id="ARBA00023125"/>
    </source>
</evidence>
<dbReference type="InterPro" id="IPR057240">
    <property type="entry name" value="ParB_dimer_C"/>
</dbReference>
<evidence type="ECO:0000313" key="5">
    <source>
        <dbReference type="EMBL" id="ADQ17769.1"/>
    </source>
</evidence>
<dbReference type="Pfam" id="PF02195">
    <property type="entry name" value="ParB_N"/>
    <property type="match status" value="1"/>
</dbReference>
<reference evidence="5 6" key="2">
    <citation type="journal article" date="2011" name="Stand. Genomic Sci.">
        <title>Complete genome sequence of Leadbetterella byssophila type strain (4M15).</title>
        <authorList>
            <person name="Abt B."/>
            <person name="Teshima H."/>
            <person name="Lucas S."/>
            <person name="Lapidus A."/>
            <person name="Del Rio T.G."/>
            <person name="Nolan M."/>
            <person name="Tice H."/>
            <person name="Cheng J.F."/>
            <person name="Pitluck S."/>
            <person name="Liolios K."/>
            <person name="Pagani I."/>
            <person name="Ivanova N."/>
            <person name="Mavromatis K."/>
            <person name="Pati A."/>
            <person name="Tapia R."/>
            <person name="Han C."/>
            <person name="Goodwin L."/>
            <person name="Chen A."/>
            <person name="Palaniappan K."/>
            <person name="Land M."/>
            <person name="Hauser L."/>
            <person name="Chang Y.J."/>
            <person name="Jeffries C.D."/>
            <person name="Rohde M."/>
            <person name="Goker M."/>
            <person name="Tindall B.J."/>
            <person name="Detter J.C."/>
            <person name="Woyke T."/>
            <person name="Bristow J."/>
            <person name="Eisen J.A."/>
            <person name="Markowitz V."/>
            <person name="Hugenholtz P."/>
            <person name="Klenk H.P."/>
            <person name="Kyrpides N.C."/>
        </authorList>
    </citation>
    <scope>NUCLEOTIDE SEQUENCE [LARGE SCALE GENOMIC DNA]</scope>
    <source>
        <strain evidence="6">DSM 17132 / JCM 16389 / KACC 11308 / NBRC 106382 / 4M15</strain>
    </source>
</reference>
<dbReference type="KEGG" id="lby:Lbys_2073"/>
<keyword evidence="6" id="KW-1185">Reference proteome</keyword>
<name>E4RTP5_LEAB4</name>
<dbReference type="STRING" id="649349.Lbys_2073"/>
<dbReference type="SMART" id="SM00470">
    <property type="entry name" value="ParB"/>
    <property type="match status" value="1"/>
</dbReference>
<dbReference type="OrthoDB" id="9802051at2"/>
<reference key="1">
    <citation type="submission" date="2010-11" db="EMBL/GenBank/DDBJ databases">
        <title>The complete genome of Leadbetterella byssophila DSM 17132.</title>
        <authorList>
            <consortium name="US DOE Joint Genome Institute (JGI-PGF)"/>
            <person name="Lucas S."/>
            <person name="Copeland A."/>
            <person name="Lapidus A."/>
            <person name="Glavina del Rio T."/>
            <person name="Dalin E."/>
            <person name="Tice H."/>
            <person name="Bruce D."/>
            <person name="Goodwin L."/>
            <person name="Pitluck S."/>
            <person name="Kyrpides N."/>
            <person name="Mavromatis K."/>
            <person name="Ivanova N."/>
            <person name="Teshima H."/>
            <person name="Brettin T."/>
            <person name="Detter J.C."/>
            <person name="Han C."/>
            <person name="Tapia R."/>
            <person name="Land M."/>
            <person name="Hauser L."/>
            <person name="Markowitz V."/>
            <person name="Cheng J.-F."/>
            <person name="Hugenholtz P."/>
            <person name="Woyke T."/>
            <person name="Wu D."/>
            <person name="Tindall B."/>
            <person name="Pomrenke H.G."/>
            <person name="Brambilla E."/>
            <person name="Klenk H.-P."/>
            <person name="Eisen J.A."/>
        </authorList>
    </citation>
    <scope>NUCLEOTIDE SEQUENCE [LARGE SCALE GENOMIC DNA]</scope>
    <source>
        <strain>DSM 17132</strain>
    </source>
</reference>
<evidence type="ECO:0000256" key="1">
    <source>
        <dbReference type="ARBA" id="ARBA00006295"/>
    </source>
</evidence>
<dbReference type="SUPFAM" id="SSF109709">
    <property type="entry name" value="KorB DNA-binding domain-like"/>
    <property type="match status" value="1"/>
</dbReference>
<dbReference type="GO" id="GO:0007059">
    <property type="term" value="P:chromosome segregation"/>
    <property type="evidence" value="ECO:0007669"/>
    <property type="project" value="UniProtKB-KW"/>
</dbReference>
<dbReference type="Gene3D" id="1.10.10.2830">
    <property type="match status" value="1"/>
</dbReference>
<proteinExistence type="inferred from homology"/>
<dbReference type="InterPro" id="IPR041468">
    <property type="entry name" value="HTH_ParB/Spo0J"/>
</dbReference>
<evidence type="ECO:0000259" key="4">
    <source>
        <dbReference type="SMART" id="SM00470"/>
    </source>
</evidence>
<dbReference type="CDD" id="cd16393">
    <property type="entry name" value="SPO0J_N"/>
    <property type="match status" value="1"/>
</dbReference>
<dbReference type="GO" id="GO:0005694">
    <property type="term" value="C:chromosome"/>
    <property type="evidence" value="ECO:0007669"/>
    <property type="project" value="TreeGrafter"/>
</dbReference>
<dbReference type="Gene3D" id="3.90.1530.30">
    <property type="match status" value="1"/>
</dbReference>
<accession>E4RTP5</accession>
<dbReference type="InterPro" id="IPR036086">
    <property type="entry name" value="ParB/Sulfiredoxin_sf"/>
</dbReference>
<dbReference type="FunFam" id="1.10.10.2830:FF:000001">
    <property type="entry name" value="Chromosome partitioning protein ParB"/>
    <property type="match status" value="1"/>
</dbReference>
<dbReference type="PANTHER" id="PTHR33375">
    <property type="entry name" value="CHROMOSOME-PARTITIONING PROTEIN PARB-RELATED"/>
    <property type="match status" value="1"/>
</dbReference>